<gene>
    <name evidence="1" type="ORF">L195_g024802</name>
</gene>
<sequence length="68" mass="7782">MSSELELSEPDSSEPENECFRTCLQNLNLQSLNQILQNLNLQNFDSSEPLNLSELLIPVELLRTSQNF</sequence>
<reference evidence="1 2" key="1">
    <citation type="journal article" date="2014" name="Am. J. Bot.">
        <title>Genome assembly and annotation for red clover (Trifolium pratense; Fabaceae).</title>
        <authorList>
            <person name="Istvanek J."/>
            <person name="Jaros M."/>
            <person name="Krenek A."/>
            <person name="Repkova J."/>
        </authorList>
    </citation>
    <scope>NUCLEOTIDE SEQUENCE [LARGE SCALE GENOMIC DNA]</scope>
    <source>
        <strain evidence="2">cv. Tatra</strain>
        <tissue evidence="1">Young leaves</tissue>
    </source>
</reference>
<organism evidence="1 2">
    <name type="scientific">Trifolium pratense</name>
    <name type="common">Red clover</name>
    <dbReference type="NCBI Taxonomy" id="57577"/>
    <lineage>
        <taxon>Eukaryota</taxon>
        <taxon>Viridiplantae</taxon>
        <taxon>Streptophyta</taxon>
        <taxon>Embryophyta</taxon>
        <taxon>Tracheophyta</taxon>
        <taxon>Spermatophyta</taxon>
        <taxon>Magnoliopsida</taxon>
        <taxon>eudicotyledons</taxon>
        <taxon>Gunneridae</taxon>
        <taxon>Pentapetalae</taxon>
        <taxon>rosids</taxon>
        <taxon>fabids</taxon>
        <taxon>Fabales</taxon>
        <taxon>Fabaceae</taxon>
        <taxon>Papilionoideae</taxon>
        <taxon>50 kb inversion clade</taxon>
        <taxon>NPAAA clade</taxon>
        <taxon>Hologalegina</taxon>
        <taxon>IRL clade</taxon>
        <taxon>Trifolieae</taxon>
        <taxon>Trifolium</taxon>
    </lineage>
</organism>
<evidence type="ECO:0000313" key="2">
    <source>
        <dbReference type="Proteomes" id="UP000236291"/>
    </source>
</evidence>
<dbReference type="AlphaFoldDB" id="A0A2K3NEP5"/>
<proteinExistence type="predicted"/>
<evidence type="ECO:0000313" key="1">
    <source>
        <dbReference type="EMBL" id="PNY01503.1"/>
    </source>
</evidence>
<accession>A0A2K3NEP5</accession>
<protein>
    <submittedName>
        <fullName evidence="1">Uncharacterized protein</fullName>
    </submittedName>
</protein>
<dbReference type="Proteomes" id="UP000236291">
    <property type="component" value="Unassembled WGS sequence"/>
</dbReference>
<dbReference type="EMBL" id="ASHM01020188">
    <property type="protein sequence ID" value="PNY01503.1"/>
    <property type="molecule type" value="Genomic_DNA"/>
</dbReference>
<comment type="caution">
    <text evidence="1">The sequence shown here is derived from an EMBL/GenBank/DDBJ whole genome shotgun (WGS) entry which is preliminary data.</text>
</comment>
<name>A0A2K3NEP5_TRIPR</name>
<reference evidence="1 2" key="2">
    <citation type="journal article" date="2017" name="Front. Plant Sci.">
        <title>Gene Classification and Mining of Molecular Markers Useful in Red Clover (Trifolium pratense) Breeding.</title>
        <authorList>
            <person name="Istvanek J."/>
            <person name="Dluhosova J."/>
            <person name="Dluhos P."/>
            <person name="Patkova L."/>
            <person name="Nedelnik J."/>
            <person name="Repkova J."/>
        </authorList>
    </citation>
    <scope>NUCLEOTIDE SEQUENCE [LARGE SCALE GENOMIC DNA]</scope>
    <source>
        <strain evidence="2">cv. Tatra</strain>
        <tissue evidence="1">Young leaves</tissue>
    </source>
</reference>